<dbReference type="NCBIfam" id="TIGR00566">
    <property type="entry name" value="trpG_papA"/>
    <property type="match status" value="1"/>
</dbReference>
<keyword evidence="4" id="KW-1185">Reference proteome</keyword>
<gene>
    <name evidence="3" type="ORF">KGF86_12130</name>
</gene>
<dbReference type="Gene3D" id="3.40.50.880">
    <property type="match status" value="1"/>
</dbReference>
<dbReference type="CDD" id="cd01743">
    <property type="entry name" value="GATase1_Anthranilate_Synthase"/>
    <property type="match status" value="1"/>
</dbReference>
<dbReference type="InterPro" id="IPR050472">
    <property type="entry name" value="Anth_synth/Amidotransfase"/>
</dbReference>
<dbReference type="InterPro" id="IPR006221">
    <property type="entry name" value="TrpG/PapA_dom"/>
</dbReference>
<dbReference type="PRINTS" id="PR00096">
    <property type="entry name" value="GATASE"/>
</dbReference>
<dbReference type="EMBL" id="JAGXBY010000004">
    <property type="protein sequence ID" value="MBS3680952.1"/>
    <property type="molecule type" value="Genomic_DNA"/>
</dbReference>
<protein>
    <submittedName>
        <fullName evidence="3">Aminodeoxychorismate/anthranilate synthase component II</fullName>
    </submittedName>
</protein>
<dbReference type="PANTHER" id="PTHR43418">
    <property type="entry name" value="MULTIFUNCTIONAL TRYPTOPHAN BIOSYNTHESIS PROTEIN-RELATED"/>
    <property type="match status" value="1"/>
</dbReference>
<feature type="domain" description="Glutamine amidotransferase" evidence="2">
    <location>
        <begin position="3"/>
        <end position="185"/>
    </location>
</feature>
<keyword evidence="1" id="KW-0315">Glutamine amidotransferase</keyword>
<dbReference type="InterPro" id="IPR029062">
    <property type="entry name" value="Class_I_gatase-like"/>
</dbReference>
<dbReference type="Pfam" id="PF00117">
    <property type="entry name" value="GATase"/>
    <property type="match status" value="1"/>
</dbReference>
<proteinExistence type="predicted"/>
<name>A0ABS5MF41_9BACI</name>
<dbReference type="PRINTS" id="PR00097">
    <property type="entry name" value="ANTSNTHASEII"/>
</dbReference>
<dbReference type="Proteomes" id="UP000681870">
    <property type="component" value="Unassembled WGS sequence"/>
</dbReference>
<dbReference type="PRINTS" id="PR00099">
    <property type="entry name" value="CPSGATASE"/>
</dbReference>
<reference evidence="3 4" key="1">
    <citation type="submission" date="2021-05" db="EMBL/GenBank/DDBJ databases">
        <title>Ornithinibacillus massiliensis sp. nov.</title>
        <authorList>
            <person name="Iwaza R."/>
            <person name="Lagier J.-C."/>
            <person name="Raoult D."/>
        </authorList>
    </citation>
    <scope>NUCLEOTIDE SEQUENCE [LARGE SCALE GENOMIC DNA]</scope>
    <source>
        <strain evidence="3 4">Marseille-P3601</strain>
    </source>
</reference>
<organism evidence="3 4">
    <name type="scientific">Ornithinibacillus massiliensis</name>
    <dbReference type="NCBI Taxonomy" id="1944633"/>
    <lineage>
        <taxon>Bacteria</taxon>
        <taxon>Bacillati</taxon>
        <taxon>Bacillota</taxon>
        <taxon>Bacilli</taxon>
        <taxon>Bacillales</taxon>
        <taxon>Bacillaceae</taxon>
        <taxon>Ornithinibacillus</taxon>
    </lineage>
</organism>
<dbReference type="RefSeq" id="WP_211742041.1">
    <property type="nucleotide sequence ID" value="NZ_JAGXBY010000004.1"/>
</dbReference>
<evidence type="ECO:0000259" key="2">
    <source>
        <dbReference type="Pfam" id="PF00117"/>
    </source>
</evidence>
<evidence type="ECO:0000313" key="4">
    <source>
        <dbReference type="Proteomes" id="UP000681870"/>
    </source>
</evidence>
<dbReference type="InterPro" id="IPR017926">
    <property type="entry name" value="GATASE"/>
</dbReference>
<comment type="caution">
    <text evidence="3">The sequence shown here is derived from an EMBL/GenBank/DDBJ whole genome shotgun (WGS) entry which is preliminary data.</text>
</comment>
<evidence type="ECO:0000256" key="1">
    <source>
        <dbReference type="ARBA" id="ARBA00022962"/>
    </source>
</evidence>
<dbReference type="PROSITE" id="PS51273">
    <property type="entry name" value="GATASE_TYPE_1"/>
    <property type="match status" value="1"/>
</dbReference>
<accession>A0ABS5MF41</accession>
<sequence>MILIIDNYDSFTFNLVQYIDQLNQETIVVRNDEITLDIIQTLQPSHILLSPGPGNPSNAGICLDIVKELYQDYPILGVCLGHQIIAEAFGGNVIKASDPTHGKISSIKHDGKGIFKDLANPVQITRYHSLIVDKNSFPQCLEISAYTEAGDIAALRHKQYPIEGIQGHPESILSESGLALLDNFLSSKRSVMNE</sequence>
<dbReference type="PANTHER" id="PTHR43418:SF4">
    <property type="entry name" value="MULTIFUNCTIONAL TRYPTOPHAN BIOSYNTHESIS PROTEIN"/>
    <property type="match status" value="1"/>
</dbReference>
<evidence type="ECO:0000313" key="3">
    <source>
        <dbReference type="EMBL" id="MBS3680952.1"/>
    </source>
</evidence>
<dbReference type="SUPFAM" id="SSF52317">
    <property type="entry name" value="Class I glutamine amidotransferase-like"/>
    <property type="match status" value="1"/>
</dbReference>